<organism evidence="1 2">
    <name type="scientific">Sagittula marina</name>
    <dbReference type="NCBI Taxonomy" id="943940"/>
    <lineage>
        <taxon>Bacteria</taxon>
        <taxon>Pseudomonadati</taxon>
        <taxon>Pseudomonadota</taxon>
        <taxon>Alphaproteobacteria</taxon>
        <taxon>Rhodobacterales</taxon>
        <taxon>Roseobacteraceae</taxon>
        <taxon>Sagittula</taxon>
    </lineage>
</organism>
<dbReference type="EC" id="2.7.7.43" evidence="1"/>
<accession>A0A7W6GTF7</accession>
<sequence length="229" mass="24776">MTLCVIPARGGSKRIPRKNIRPFLGRPMIAWSIAAAQEAGVFDRIVVSTDDPEIADCARAEGAEVPFVRAAELSDDTTPTVPVIADAIAQVSVPPDTPVCCLYATAPFVTAAALKDGLSLLNDEHARSVVSVTSYPFPIQRALSRDDDGRIAMVDPGLMQTRSQDLPERWHDAGQFYWASAGVWASGGGMFDTGAHGLVLPRHRVQDIDTEEDWQRAEFMMQALQAAEG</sequence>
<keyword evidence="1" id="KW-0808">Transferase</keyword>
<gene>
    <name evidence="1" type="ORF">GGQ68_001488</name>
</gene>
<dbReference type="InterPro" id="IPR003329">
    <property type="entry name" value="Cytidylyl_trans"/>
</dbReference>
<evidence type="ECO:0000313" key="2">
    <source>
        <dbReference type="Proteomes" id="UP000541426"/>
    </source>
</evidence>
<dbReference type="CDD" id="cd02513">
    <property type="entry name" value="CMP-NeuAc_Synthase"/>
    <property type="match status" value="1"/>
</dbReference>
<protein>
    <submittedName>
        <fullName evidence="1">N-acylneuraminate cytidylyltransferase</fullName>
        <ecNumber evidence="1">2.7.7.43</ecNumber>
    </submittedName>
</protein>
<dbReference type="GO" id="GO:0008781">
    <property type="term" value="F:N-acylneuraminate cytidylyltransferase activity"/>
    <property type="evidence" value="ECO:0007669"/>
    <property type="project" value="UniProtKB-EC"/>
</dbReference>
<dbReference type="EMBL" id="JACIEJ010000003">
    <property type="protein sequence ID" value="MBB3985159.1"/>
    <property type="molecule type" value="Genomic_DNA"/>
</dbReference>
<dbReference type="PANTHER" id="PTHR21485">
    <property type="entry name" value="HAD SUPERFAMILY MEMBERS CMAS AND KDSC"/>
    <property type="match status" value="1"/>
</dbReference>
<dbReference type="InterPro" id="IPR050793">
    <property type="entry name" value="CMP-NeuNAc_synthase"/>
</dbReference>
<dbReference type="Pfam" id="PF02348">
    <property type="entry name" value="CTP_transf_3"/>
    <property type="match status" value="1"/>
</dbReference>
<evidence type="ECO:0000313" key="1">
    <source>
        <dbReference type="EMBL" id="MBB3985159.1"/>
    </source>
</evidence>
<dbReference type="PANTHER" id="PTHR21485:SF6">
    <property type="entry name" value="N-ACYLNEURAMINATE CYTIDYLYLTRANSFERASE-RELATED"/>
    <property type="match status" value="1"/>
</dbReference>
<proteinExistence type="predicted"/>
<dbReference type="RefSeq" id="WP_183964462.1">
    <property type="nucleotide sequence ID" value="NZ_BAABBZ010000059.1"/>
</dbReference>
<dbReference type="AlphaFoldDB" id="A0A7W6GTF7"/>
<dbReference type="InterPro" id="IPR020039">
    <property type="entry name" value="PseF"/>
</dbReference>
<keyword evidence="1" id="KW-0548">Nucleotidyltransferase</keyword>
<name>A0A7W6GTF7_9RHOB</name>
<dbReference type="Proteomes" id="UP000541426">
    <property type="component" value="Unassembled WGS sequence"/>
</dbReference>
<dbReference type="SUPFAM" id="SSF53448">
    <property type="entry name" value="Nucleotide-diphospho-sugar transferases"/>
    <property type="match status" value="1"/>
</dbReference>
<keyword evidence="2" id="KW-1185">Reference proteome</keyword>
<dbReference type="Gene3D" id="3.90.550.10">
    <property type="entry name" value="Spore Coat Polysaccharide Biosynthesis Protein SpsA, Chain A"/>
    <property type="match status" value="1"/>
</dbReference>
<dbReference type="InterPro" id="IPR029044">
    <property type="entry name" value="Nucleotide-diphossugar_trans"/>
</dbReference>
<dbReference type="NCBIfam" id="TIGR03584">
    <property type="entry name" value="PseF"/>
    <property type="match status" value="1"/>
</dbReference>
<comment type="caution">
    <text evidence="1">The sequence shown here is derived from an EMBL/GenBank/DDBJ whole genome shotgun (WGS) entry which is preliminary data.</text>
</comment>
<reference evidence="1 2" key="1">
    <citation type="submission" date="2020-08" db="EMBL/GenBank/DDBJ databases">
        <title>Genomic Encyclopedia of Type Strains, Phase IV (KMG-IV): sequencing the most valuable type-strain genomes for metagenomic binning, comparative biology and taxonomic classification.</title>
        <authorList>
            <person name="Goeker M."/>
        </authorList>
    </citation>
    <scope>NUCLEOTIDE SEQUENCE [LARGE SCALE GENOMIC DNA]</scope>
    <source>
        <strain evidence="1 2">DSM 102235</strain>
    </source>
</reference>